<dbReference type="EMBL" id="PDXF01000055">
    <property type="protein sequence ID" value="RYN93131.1"/>
    <property type="molecule type" value="Genomic_DNA"/>
</dbReference>
<accession>A0ABY0FYU2</accession>
<comment type="subcellular location">
    <subcellularLocation>
        <location evidence="1">Nucleus</location>
    </subcellularLocation>
</comment>
<feature type="region of interest" description="Disordered" evidence="6">
    <location>
        <begin position="31"/>
        <end position="66"/>
    </location>
</feature>
<evidence type="ECO:0000256" key="3">
    <source>
        <dbReference type="ARBA" id="ARBA00023015"/>
    </source>
</evidence>
<protein>
    <recommendedName>
        <fullName evidence="9">Transcription factor domain-containing protein</fullName>
    </recommendedName>
</protein>
<sequence>MAGTDDSRHLDTIQDLLRKLAATIDLQRSIESAQPSIDHGRDDDPATERSSQEPAIELPLKPPTARQSPYAHITDAQLPDSVISEGIVLYFSEFCNQPCPILASSQTLESSEDDLLPPMVLYAMLALSLRSSRHPFFRNKSERMRCIARMTKLSWNLIAKAYCDFAIDDVYFQALCLQVQVDSGDGRLERARAQVALGLRVAQARDMLSADSLCGLELANRARRQEIIWSLFMLDRMLLGGNTRNPSTPTTAFELPVIQNGPFHPDIRTQLPEYDISLQCVDSDAPLPPQSVICLQIQTIRIWECVIDYIAQPPSNTDVPLWRHDSPRAAILTKLLDIEMSKYVPELANHPFMIHIKTVQLKQKIPLTFLQKSYEFSLIHANWVVRLLNHMDEARLMLHDPFLGHLVAIAASIHLEHTKSQYPTVAASAKQKFEKCLDFVKRLSQEWPRMQVTASLLEQLRARIPYRSILNYIEEEYDGAAPPEGANQVHLEEEDLLLLWRLFDYALTSPKSNSECAFDEESNTAMHSVPPLFNASSNVANNQLSINPSPSSSAGMLIQTTSAGLEDVAFQAYGDTSVSGGTAFNYFHDDIDSLHPQ</sequence>
<dbReference type="CDD" id="cd12148">
    <property type="entry name" value="fungal_TF_MHR"/>
    <property type="match status" value="1"/>
</dbReference>
<evidence type="ECO:0000256" key="1">
    <source>
        <dbReference type="ARBA" id="ARBA00004123"/>
    </source>
</evidence>
<evidence type="ECO:0000256" key="5">
    <source>
        <dbReference type="ARBA" id="ARBA00023242"/>
    </source>
</evidence>
<evidence type="ECO:0000256" key="6">
    <source>
        <dbReference type="SAM" id="MobiDB-lite"/>
    </source>
</evidence>
<dbReference type="PANTHER" id="PTHR47338:SF9">
    <property type="entry name" value="ZN(II)2CYS6 TRANSCRIPTION FACTOR (EUROFUNG)"/>
    <property type="match status" value="1"/>
</dbReference>
<keyword evidence="2" id="KW-0479">Metal-binding</keyword>
<evidence type="ECO:0000313" key="7">
    <source>
        <dbReference type="EMBL" id="RYN93131.1"/>
    </source>
</evidence>
<keyword evidence="5" id="KW-0539">Nucleus</keyword>
<dbReference type="PANTHER" id="PTHR47338">
    <property type="entry name" value="ZN(II)2CYS6 TRANSCRIPTION FACTOR (EUROFUNG)-RELATED"/>
    <property type="match status" value="1"/>
</dbReference>
<comment type="caution">
    <text evidence="7">The sequence shown here is derived from an EMBL/GenBank/DDBJ whole genome shotgun (WGS) entry which is preliminary data.</text>
</comment>
<dbReference type="InterPro" id="IPR050815">
    <property type="entry name" value="TF_fung"/>
</dbReference>
<name>A0ABY0FYU2_9PLEO</name>
<dbReference type="Proteomes" id="UP000293195">
    <property type="component" value="Unassembled WGS sequence"/>
</dbReference>
<keyword evidence="3" id="KW-0805">Transcription regulation</keyword>
<evidence type="ECO:0000313" key="8">
    <source>
        <dbReference type="Proteomes" id="UP000293195"/>
    </source>
</evidence>
<keyword evidence="4" id="KW-0804">Transcription</keyword>
<evidence type="ECO:0000256" key="4">
    <source>
        <dbReference type="ARBA" id="ARBA00023163"/>
    </source>
</evidence>
<evidence type="ECO:0000256" key="2">
    <source>
        <dbReference type="ARBA" id="ARBA00022723"/>
    </source>
</evidence>
<gene>
    <name evidence="7" type="ORF">AA0119_g9750</name>
</gene>
<feature type="compositionally biased region" description="Basic and acidic residues" evidence="6">
    <location>
        <begin position="38"/>
        <end position="51"/>
    </location>
</feature>
<reference evidence="8" key="1">
    <citation type="journal article" date="2019" name="bioRxiv">
        <title>Genomics, evolutionary history and diagnostics of the Alternaria alternata species group including apple and Asian pear pathotypes.</title>
        <authorList>
            <person name="Armitage A.D."/>
            <person name="Cockerton H.M."/>
            <person name="Sreenivasaprasad S."/>
            <person name="Woodhall J.W."/>
            <person name="Lane C.R."/>
            <person name="Harrison R.J."/>
            <person name="Clarkson J.P."/>
        </authorList>
    </citation>
    <scope>NUCLEOTIDE SEQUENCE [LARGE SCALE GENOMIC DNA]</scope>
    <source>
        <strain evidence="8">FERA 635</strain>
    </source>
</reference>
<organism evidence="7 8">
    <name type="scientific">Alternaria tenuissima</name>
    <dbReference type="NCBI Taxonomy" id="119927"/>
    <lineage>
        <taxon>Eukaryota</taxon>
        <taxon>Fungi</taxon>
        <taxon>Dikarya</taxon>
        <taxon>Ascomycota</taxon>
        <taxon>Pezizomycotina</taxon>
        <taxon>Dothideomycetes</taxon>
        <taxon>Pleosporomycetidae</taxon>
        <taxon>Pleosporales</taxon>
        <taxon>Pleosporineae</taxon>
        <taxon>Pleosporaceae</taxon>
        <taxon>Alternaria</taxon>
        <taxon>Alternaria sect. Alternaria</taxon>
        <taxon>Alternaria alternata complex</taxon>
    </lineage>
</organism>
<proteinExistence type="predicted"/>
<evidence type="ECO:0008006" key="9">
    <source>
        <dbReference type="Google" id="ProtNLM"/>
    </source>
</evidence>
<keyword evidence="8" id="KW-1185">Reference proteome</keyword>